<reference evidence="2 3" key="1">
    <citation type="submission" date="2023-04" db="EMBL/GenBank/DDBJ databases">
        <title>Genome of Basidiobolus ranarum AG-B5.</title>
        <authorList>
            <person name="Stajich J.E."/>
            <person name="Carter-House D."/>
            <person name="Gryganskyi A."/>
        </authorList>
    </citation>
    <scope>NUCLEOTIDE SEQUENCE [LARGE SCALE GENOMIC DNA]</scope>
    <source>
        <strain evidence="2 3">AG-B5</strain>
    </source>
</reference>
<evidence type="ECO:0000313" key="3">
    <source>
        <dbReference type="Proteomes" id="UP001479436"/>
    </source>
</evidence>
<keyword evidence="1" id="KW-0732">Signal</keyword>
<organism evidence="2 3">
    <name type="scientific">Basidiobolus ranarum</name>
    <dbReference type="NCBI Taxonomy" id="34480"/>
    <lineage>
        <taxon>Eukaryota</taxon>
        <taxon>Fungi</taxon>
        <taxon>Fungi incertae sedis</taxon>
        <taxon>Zoopagomycota</taxon>
        <taxon>Entomophthoromycotina</taxon>
        <taxon>Basidiobolomycetes</taxon>
        <taxon>Basidiobolales</taxon>
        <taxon>Basidiobolaceae</taxon>
        <taxon>Basidiobolus</taxon>
    </lineage>
</organism>
<evidence type="ECO:0000313" key="2">
    <source>
        <dbReference type="EMBL" id="KAK9759581.1"/>
    </source>
</evidence>
<name>A0ABR2WDK9_9FUNG</name>
<feature type="non-terminal residue" evidence="2">
    <location>
        <position position="97"/>
    </location>
</feature>
<proteinExistence type="predicted"/>
<evidence type="ECO:0000256" key="1">
    <source>
        <dbReference type="SAM" id="SignalP"/>
    </source>
</evidence>
<keyword evidence="3" id="KW-1185">Reference proteome</keyword>
<gene>
    <name evidence="2" type="ORF">K7432_017275</name>
</gene>
<accession>A0ABR2WDK9</accession>
<feature type="signal peptide" evidence="1">
    <location>
        <begin position="1"/>
        <end position="15"/>
    </location>
</feature>
<sequence length="97" mass="10645">MKCLILITSLSTVNGCKVDLYLASARHGVVVPQVNTKYIQNQKGAIDLLFPVTSQFIGSDTLILTENPLKNDRIGSPRKRPSVYGVHQQLVLPSDPN</sequence>
<dbReference type="EMBL" id="JASJQH010003563">
    <property type="protein sequence ID" value="KAK9759581.1"/>
    <property type="molecule type" value="Genomic_DNA"/>
</dbReference>
<protein>
    <submittedName>
        <fullName evidence="2">Uncharacterized protein</fullName>
    </submittedName>
</protein>
<comment type="caution">
    <text evidence="2">The sequence shown here is derived from an EMBL/GenBank/DDBJ whole genome shotgun (WGS) entry which is preliminary data.</text>
</comment>
<dbReference type="Proteomes" id="UP001479436">
    <property type="component" value="Unassembled WGS sequence"/>
</dbReference>
<feature type="chain" id="PRO_5046812720" evidence="1">
    <location>
        <begin position="16"/>
        <end position="97"/>
    </location>
</feature>